<gene>
    <name evidence="2" type="ORF">GCM10022247_72610</name>
</gene>
<dbReference type="RefSeq" id="WP_344885794.1">
    <property type="nucleotide sequence ID" value="NZ_BAABAL010000027.1"/>
</dbReference>
<dbReference type="Proteomes" id="UP001501747">
    <property type="component" value="Unassembled WGS sequence"/>
</dbReference>
<sequence length="676" mass="72937">MSELRHPFQPALVLRPIELAARPPISEDPWPPPGREDGDGEIIRVPRRPVPVDDPGPPNDAIRRDEVGVPIAPPYPQYNDDAALFTDPAGGRPHALPRYALAYDRVGSVDEPRITIVDRAGVATLLLTLAETPGPATGPNTQRLAHNVLVRLMLRMPVLGGAPITQTHAFPTSRVNATAGTVTAELPLTTPGLRQQLLAAFGSLEASVTIDVYREVTLAHETDWRFESGEVMWVVHTSSLHMRVPPTPLVLPEQQRVRLGGGGGGVEPARRIRITYEGRSHAYWQDPAQPDRFLFLPDRFLLARSAEPTRPPLMRISAANASSEADLAAVLEFSAKPVVDSQRLTAALATLTEEAKARGGTGAVRLERLQEAQSLLRLALPVNGAPPSTLTDRPDTDIDLERGVVHAERFLLEDFRLVYDALFGVSLSLLRGEIRVGAGGSAPEDVPLELRLDRTTGDMLVLQPQPVSQGVIPARLSNPTESAVTSLGTLRAVAVTTPQPTMRTVVRPVDPTVPLTISGLPASGRLGPGESCDVTLSGFSAQQQVESVALDQSRLTVDPDRAAIWALVFDRRTEGRLTRQVRAQAVAEMFGSADRPTDRVLTFVLTVENGGSASLTEAQPSAETTVRVPVQPLLTGAPLPPVRYRTETHWRSGGIGVSPWRETDATILVPVRTNPA</sequence>
<proteinExistence type="predicted"/>
<keyword evidence="3" id="KW-1185">Reference proteome</keyword>
<feature type="compositionally biased region" description="Basic and acidic residues" evidence="1">
    <location>
        <begin position="34"/>
        <end position="44"/>
    </location>
</feature>
<dbReference type="EMBL" id="BAABAL010000027">
    <property type="protein sequence ID" value="GAA4036348.1"/>
    <property type="molecule type" value="Genomic_DNA"/>
</dbReference>
<evidence type="ECO:0000313" key="2">
    <source>
        <dbReference type="EMBL" id="GAA4036348.1"/>
    </source>
</evidence>
<protein>
    <submittedName>
        <fullName evidence="2">Uncharacterized protein</fullName>
    </submittedName>
</protein>
<feature type="region of interest" description="Disordered" evidence="1">
    <location>
        <begin position="22"/>
        <end position="65"/>
    </location>
</feature>
<organism evidence="2 3">
    <name type="scientific">Allokutzneria multivorans</name>
    <dbReference type="NCBI Taxonomy" id="1142134"/>
    <lineage>
        <taxon>Bacteria</taxon>
        <taxon>Bacillati</taxon>
        <taxon>Actinomycetota</taxon>
        <taxon>Actinomycetes</taxon>
        <taxon>Pseudonocardiales</taxon>
        <taxon>Pseudonocardiaceae</taxon>
        <taxon>Allokutzneria</taxon>
    </lineage>
</organism>
<evidence type="ECO:0000313" key="3">
    <source>
        <dbReference type="Proteomes" id="UP001501747"/>
    </source>
</evidence>
<accession>A0ABP7U5K8</accession>
<reference evidence="3" key="1">
    <citation type="journal article" date="2019" name="Int. J. Syst. Evol. Microbiol.">
        <title>The Global Catalogue of Microorganisms (GCM) 10K type strain sequencing project: providing services to taxonomists for standard genome sequencing and annotation.</title>
        <authorList>
            <consortium name="The Broad Institute Genomics Platform"/>
            <consortium name="The Broad Institute Genome Sequencing Center for Infectious Disease"/>
            <person name="Wu L."/>
            <person name="Ma J."/>
        </authorList>
    </citation>
    <scope>NUCLEOTIDE SEQUENCE [LARGE SCALE GENOMIC DNA]</scope>
    <source>
        <strain evidence="3">JCM 17342</strain>
    </source>
</reference>
<comment type="caution">
    <text evidence="2">The sequence shown here is derived from an EMBL/GenBank/DDBJ whole genome shotgun (WGS) entry which is preliminary data.</text>
</comment>
<evidence type="ECO:0000256" key="1">
    <source>
        <dbReference type="SAM" id="MobiDB-lite"/>
    </source>
</evidence>
<name>A0ABP7U5K8_9PSEU</name>
<feature type="compositionally biased region" description="Pro residues" evidence="1">
    <location>
        <begin position="48"/>
        <end position="58"/>
    </location>
</feature>